<proteinExistence type="predicted"/>
<gene>
    <name evidence="1" type="ORF">HELGO_WM8111</name>
</gene>
<name>A0A6S6TDU0_9BACT</name>
<dbReference type="Pfam" id="PF07704">
    <property type="entry name" value="PSK_trans_fac"/>
    <property type="match status" value="1"/>
</dbReference>
<dbReference type="EMBL" id="CACVAX010000050">
    <property type="protein sequence ID" value="CAA6817524.1"/>
    <property type="molecule type" value="Genomic_DNA"/>
</dbReference>
<dbReference type="InterPro" id="IPR011660">
    <property type="entry name" value="VapB-like"/>
</dbReference>
<organism evidence="1">
    <name type="scientific">uncultured Sulfurovum sp</name>
    <dbReference type="NCBI Taxonomy" id="269237"/>
    <lineage>
        <taxon>Bacteria</taxon>
        <taxon>Pseudomonadati</taxon>
        <taxon>Campylobacterota</taxon>
        <taxon>Epsilonproteobacteria</taxon>
        <taxon>Campylobacterales</taxon>
        <taxon>Sulfurovaceae</taxon>
        <taxon>Sulfurovum</taxon>
        <taxon>environmental samples</taxon>
    </lineage>
</organism>
<reference evidence="1" key="1">
    <citation type="submission" date="2020-01" db="EMBL/GenBank/DDBJ databases">
        <authorList>
            <person name="Meier V. D."/>
            <person name="Meier V D."/>
        </authorList>
    </citation>
    <scope>NUCLEOTIDE SEQUENCE</scope>
    <source>
        <strain evidence="1">HLG_WM_MAG_04</strain>
    </source>
</reference>
<protein>
    <recommendedName>
        <fullName evidence="2">Ribbon-helix-helix protein CopG domain-containing protein</fullName>
    </recommendedName>
</protein>
<sequence length="82" mass="9495">MTVRKNFIFDSEIAKHIEEIAKLDGKTQTQVVQEAIEERYKEILIRKKLALFDEISDSFHGLLTDVDAKASRIEHAMDKYGK</sequence>
<accession>A0A6S6TDU0</accession>
<evidence type="ECO:0008006" key="2">
    <source>
        <dbReference type="Google" id="ProtNLM"/>
    </source>
</evidence>
<dbReference type="AlphaFoldDB" id="A0A6S6TDU0"/>
<evidence type="ECO:0000313" key="1">
    <source>
        <dbReference type="EMBL" id="CAA6817524.1"/>
    </source>
</evidence>